<feature type="domain" description="4Fe-4S ferredoxin-type" evidence="4">
    <location>
        <begin position="297"/>
        <end position="325"/>
    </location>
</feature>
<dbReference type="Proteomes" id="UP000242497">
    <property type="component" value="Unassembled WGS sequence"/>
</dbReference>
<reference evidence="6" key="1">
    <citation type="submission" date="2016-11" db="EMBL/GenBank/DDBJ databases">
        <authorList>
            <person name="Varghese N."/>
            <person name="Submissions S."/>
        </authorList>
    </citation>
    <scope>NUCLEOTIDE SEQUENCE [LARGE SCALE GENOMIC DNA]</scope>
    <source>
        <strain evidence="6">DSM 15518</strain>
    </source>
</reference>
<dbReference type="EMBL" id="FRAE01000010">
    <property type="protein sequence ID" value="SHJ69144.1"/>
    <property type="molecule type" value="Genomic_DNA"/>
</dbReference>
<dbReference type="NCBIfam" id="TIGR02910">
    <property type="entry name" value="sulfite_red_A"/>
    <property type="match status" value="1"/>
</dbReference>
<dbReference type="GO" id="GO:0046872">
    <property type="term" value="F:metal ion binding"/>
    <property type="evidence" value="ECO:0007669"/>
    <property type="project" value="UniProtKB-KW"/>
</dbReference>
<feature type="domain" description="4Fe-4S ferredoxin-type" evidence="4">
    <location>
        <begin position="215"/>
        <end position="246"/>
    </location>
</feature>
<dbReference type="PROSITE" id="PS51379">
    <property type="entry name" value="4FE4S_FER_2"/>
    <property type="match status" value="2"/>
</dbReference>
<dbReference type="PANTHER" id="PTHR40447">
    <property type="entry name" value="ANAEROBIC SULFITE REDUCTASE SUBUNIT A"/>
    <property type="match status" value="1"/>
</dbReference>
<dbReference type="InterPro" id="IPR014259">
    <property type="entry name" value="Sulphite_reductase_A"/>
</dbReference>
<dbReference type="Pfam" id="PF17179">
    <property type="entry name" value="Fer4_22"/>
    <property type="match status" value="1"/>
</dbReference>
<sequence length="341" mass="40617">MGFQIQNKDFNKILESLKKEYKIYAPKRFEKRGRFSDTDLIKYGEINSIEEIVYDEKSHYSPKEIVYPITQTLFYFTEEEYKESTVHDKKIIIFLRPCDINGMRRLDTIFLQNGPFKDVYYERLREKVKFVMMECRESFENCFCVSMNSNYTDNYSIGVRFEEDRVICDIKDSDFKNLFEELGEKVDFTLEYVKENNVKVNLPNSDDITVEFFNDKMWEEYSKRCIACGRCNTSCITCSCFTTQDISYEENPNSGERRRVWAGCHIDKFTNMAGGHDFRKDYGSRMRFKTMHKIYDYNKRFGEHMCVGCGRCDDRCPQYISFSKCINKVSETLKKEETTNE</sequence>
<dbReference type="InterPro" id="IPR017896">
    <property type="entry name" value="4Fe4S_Fe-S-bd"/>
</dbReference>
<evidence type="ECO:0000313" key="5">
    <source>
        <dbReference type="EMBL" id="SHJ69144.1"/>
    </source>
</evidence>
<proteinExistence type="predicted"/>
<keyword evidence="3" id="KW-0411">Iron-sulfur</keyword>
<dbReference type="RefSeq" id="WP_072887188.1">
    <property type="nucleotide sequence ID" value="NZ_FRAE01000010.1"/>
</dbReference>
<dbReference type="GO" id="GO:0051536">
    <property type="term" value="F:iron-sulfur cluster binding"/>
    <property type="evidence" value="ECO:0007669"/>
    <property type="project" value="UniProtKB-KW"/>
</dbReference>
<dbReference type="STRING" id="1123349.SAMN02744037_00624"/>
<accession>A0A1M6LD74</accession>
<keyword evidence="6" id="KW-1185">Reference proteome</keyword>
<evidence type="ECO:0000256" key="3">
    <source>
        <dbReference type="ARBA" id="ARBA00023014"/>
    </source>
</evidence>
<keyword evidence="1" id="KW-0479">Metal-binding</keyword>
<protein>
    <submittedName>
        <fullName evidence="5">Anaerobic sulfite reductase subunit A</fullName>
    </submittedName>
</protein>
<evidence type="ECO:0000256" key="1">
    <source>
        <dbReference type="ARBA" id="ARBA00022723"/>
    </source>
</evidence>
<name>A0A1M6LD74_9FIRM</name>
<evidence type="ECO:0000259" key="4">
    <source>
        <dbReference type="PROSITE" id="PS51379"/>
    </source>
</evidence>
<gene>
    <name evidence="5" type="ORF">SAMN02744037_00624</name>
</gene>
<dbReference type="PROSITE" id="PS00198">
    <property type="entry name" value="4FE4S_FER_1"/>
    <property type="match status" value="1"/>
</dbReference>
<dbReference type="SUPFAM" id="SSF46548">
    <property type="entry name" value="alpha-helical ferredoxin"/>
    <property type="match status" value="1"/>
</dbReference>
<keyword evidence="2" id="KW-0408">Iron</keyword>
<dbReference type="AlphaFoldDB" id="A0A1M6LD74"/>
<organism evidence="5 6">
    <name type="scientific">Tepidibacter formicigenes DSM 15518</name>
    <dbReference type="NCBI Taxonomy" id="1123349"/>
    <lineage>
        <taxon>Bacteria</taxon>
        <taxon>Bacillati</taxon>
        <taxon>Bacillota</taxon>
        <taxon>Clostridia</taxon>
        <taxon>Peptostreptococcales</taxon>
        <taxon>Peptostreptococcaceae</taxon>
        <taxon>Tepidibacter</taxon>
    </lineage>
</organism>
<dbReference type="PANTHER" id="PTHR40447:SF1">
    <property type="entry name" value="ANAEROBIC SULFITE REDUCTASE SUBUNIT A"/>
    <property type="match status" value="1"/>
</dbReference>
<evidence type="ECO:0000256" key="2">
    <source>
        <dbReference type="ARBA" id="ARBA00023004"/>
    </source>
</evidence>
<evidence type="ECO:0000313" key="6">
    <source>
        <dbReference type="Proteomes" id="UP000242497"/>
    </source>
</evidence>
<dbReference type="InterPro" id="IPR017900">
    <property type="entry name" value="4Fe4S_Fe_S_CS"/>
</dbReference>
<dbReference type="OrthoDB" id="9795302at2"/>